<accession>A0ABD2ZSI3</accession>
<keyword evidence="5" id="KW-0808">Transferase</keyword>
<evidence type="ECO:0000256" key="2">
    <source>
        <dbReference type="ARBA" id="ARBA00004127"/>
    </source>
</evidence>
<keyword evidence="9 10" id="KW-0472">Membrane</keyword>
<evidence type="ECO:0000256" key="6">
    <source>
        <dbReference type="ARBA" id="ARBA00022692"/>
    </source>
</evidence>
<feature type="transmembrane region" description="Helical" evidence="10">
    <location>
        <begin position="173"/>
        <end position="192"/>
    </location>
</feature>
<evidence type="ECO:0000256" key="9">
    <source>
        <dbReference type="ARBA" id="ARBA00023136"/>
    </source>
</evidence>
<name>A0ABD2ZSI3_9GENT</name>
<evidence type="ECO:0000256" key="8">
    <source>
        <dbReference type="ARBA" id="ARBA00022989"/>
    </source>
</evidence>
<dbReference type="Proteomes" id="UP001630127">
    <property type="component" value="Unassembled WGS sequence"/>
</dbReference>
<comment type="pathway">
    <text evidence="3">Protein modification; protein ubiquitination.</text>
</comment>
<feature type="domain" description="SWEET-like" evidence="11">
    <location>
        <begin position="120"/>
        <end position="295"/>
    </location>
</feature>
<feature type="transmembrane region" description="Helical" evidence="10">
    <location>
        <begin position="213"/>
        <end position="231"/>
    </location>
</feature>
<evidence type="ECO:0000313" key="12">
    <source>
        <dbReference type="EMBL" id="KAL3522381.1"/>
    </source>
</evidence>
<evidence type="ECO:0000256" key="10">
    <source>
        <dbReference type="SAM" id="Phobius"/>
    </source>
</evidence>
<feature type="transmembrane region" description="Helical" evidence="10">
    <location>
        <begin position="272"/>
        <end position="290"/>
    </location>
</feature>
<evidence type="ECO:0000256" key="5">
    <source>
        <dbReference type="ARBA" id="ARBA00022679"/>
    </source>
</evidence>
<dbReference type="EMBL" id="JBJUIK010000007">
    <property type="protein sequence ID" value="KAL3522381.1"/>
    <property type="molecule type" value="Genomic_DNA"/>
</dbReference>
<dbReference type="EC" id="2.3.2.27" evidence="4"/>
<comment type="subcellular location">
    <subcellularLocation>
        <location evidence="2">Endomembrane system</location>
        <topology evidence="2">Multi-pass membrane protein</topology>
    </subcellularLocation>
</comment>
<comment type="catalytic activity">
    <reaction evidence="1">
        <text>S-ubiquitinyl-[E2 ubiquitin-conjugating enzyme]-L-cysteine + [acceptor protein]-L-lysine = [E2 ubiquitin-conjugating enzyme]-L-cysteine + N(6)-ubiquitinyl-[acceptor protein]-L-lysine.</text>
        <dbReference type="EC" id="2.3.2.27"/>
    </reaction>
</comment>
<evidence type="ECO:0000313" key="13">
    <source>
        <dbReference type="Proteomes" id="UP001630127"/>
    </source>
</evidence>
<dbReference type="PANTHER" id="PTHR33389">
    <property type="entry name" value="FAMILY PROTEIN, PUTATIVE (DUF2921)-RELATED"/>
    <property type="match status" value="1"/>
</dbReference>
<keyword evidence="8 10" id="KW-1133">Transmembrane helix</keyword>
<keyword evidence="6 10" id="KW-0812">Transmembrane</keyword>
<protein>
    <recommendedName>
        <fullName evidence="4">RING-type E3 ubiquitin transferase</fullName>
        <ecNumber evidence="4">2.3.2.27</ecNumber>
    </recommendedName>
</protein>
<reference evidence="12 13" key="1">
    <citation type="submission" date="2024-11" db="EMBL/GenBank/DDBJ databases">
        <title>A near-complete genome assembly of Cinchona calisaya.</title>
        <authorList>
            <person name="Lian D.C."/>
            <person name="Zhao X.W."/>
            <person name="Wei L."/>
        </authorList>
    </citation>
    <scope>NUCLEOTIDE SEQUENCE [LARGE SCALE GENOMIC DNA]</scope>
    <source>
        <tissue evidence="12">Nenye</tissue>
    </source>
</reference>
<dbReference type="AlphaFoldDB" id="A0ABD2ZSI3"/>
<dbReference type="GO" id="GO:0061630">
    <property type="term" value="F:ubiquitin protein ligase activity"/>
    <property type="evidence" value="ECO:0007669"/>
    <property type="project" value="UniProtKB-EC"/>
</dbReference>
<keyword evidence="7" id="KW-0833">Ubl conjugation pathway</keyword>
<keyword evidence="13" id="KW-1185">Reference proteome</keyword>
<dbReference type="Pfam" id="PF11145">
    <property type="entry name" value="DUF2921"/>
    <property type="match status" value="1"/>
</dbReference>
<dbReference type="InterPro" id="IPR021319">
    <property type="entry name" value="DUF2921"/>
</dbReference>
<sequence>MRFDVHLKHFEEEIAWDNGMPISVNDETLWSKLRDHFGVGLWRMNISYKMTYSSINLMKQFSSLNSSLNQWGQLVISPEVEHIFILLLCCSSKGIPLEDGFGDRYGFDLQHPCVQIHCISSKNSPFISFVMLTILTLGHLIPLALNLEALFLNNYDKQNVILRGDGCLELNEVSLRLVILVDFLLLLRLLQLAWTARTQDGNGNHLRAAEKKIVFVCLLLYAPGGLITFLVELDKNVNVNGLPAVSAYNSTISKQSSDMSQQSYTMRYLESYAGLVLDEFLFPHIIFNIFQNLRENSVMFVLYWNDINPCL</sequence>
<gene>
    <name evidence="12" type="ORF">ACH5RR_015215</name>
</gene>
<evidence type="ECO:0000256" key="7">
    <source>
        <dbReference type="ARBA" id="ARBA00022786"/>
    </source>
</evidence>
<evidence type="ECO:0000256" key="3">
    <source>
        <dbReference type="ARBA" id="ARBA00004906"/>
    </source>
</evidence>
<evidence type="ECO:0000259" key="11">
    <source>
        <dbReference type="Pfam" id="PF11145"/>
    </source>
</evidence>
<dbReference type="GO" id="GO:0012505">
    <property type="term" value="C:endomembrane system"/>
    <property type="evidence" value="ECO:0007669"/>
    <property type="project" value="UniProtKB-SubCell"/>
</dbReference>
<dbReference type="PANTHER" id="PTHR33389:SF34">
    <property type="entry name" value="DUF2921 FAMILY PROTEIN"/>
    <property type="match status" value="1"/>
</dbReference>
<organism evidence="12 13">
    <name type="scientific">Cinchona calisaya</name>
    <dbReference type="NCBI Taxonomy" id="153742"/>
    <lineage>
        <taxon>Eukaryota</taxon>
        <taxon>Viridiplantae</taxon>
        <taxon>Streptophyta</taxon>
        <taxon>Embryophyta</taxon>
        <taxon>Tracheophyta</taxon>
        <taxon>Spermatophyta</taxon>
        <taxon>Magnoliopsida</taxon>
        <taxon>eudicotyledons</taxon>
        <taxon>Gunneridae</taxon>
        <taxon>Pentapetalae</taxon>
        <taxon>asterids</taxon>
        <taxon>lamiids</taxon>
        <taxon>Gentianales</taxon>
        <taxon>Rubiaceae</taxon>
        <taxon>Cinchonoideae</taxon>
        <taxon>Cinchoneae</taxon>
        <taxon>Cinchona</taxon>
    </lineage>
</organism>
<proteinExistence type="predicted"/>
<comment type="caution">
    <text evidence="12">The sequence shown here is derived from an EMBL/GenBank/DDBJ whole genome shotgun (WGS) entry which is preliminary data.</text>
</comment>
<feature type="transmembrane region" description="Helical" evidence="10">
    <location>
        <begin position="126"/>
        <end position="145"/>
    </location>
</feature>
<evidence type="ECO:0000256" key="1">
    <source>
        <dbReference type="ARBA" id="ARBA00000900"/>
    </source>
</evidence>
<evidence type="ECO:0000256" key="4">
    <source>
        <dbReference type="ARBA" id="ARBA00012483"/>
    </source>
</evidence>